<dbReference type="AlphaFoldDB" id="A0AAD1U3L8"/>
<sequence>MKAAYYPSSLTKDEALMTIQHICQYFNTKKFFEAIFHKCLQFSISIISIFTAGINCLNDLFLHGALTLRVLVINICLNSCRNFIRLILFCKDLVLFIKNPNFTIYFTTSFDCKYESKICIIRLSLLLSLYKPATLRKIAILQQICCMKAKLYFCQASYCSFSPFQDLKVIKSLIRGEKTPKCNY</sequence>
<dbReference type="EMBL" id="CAMPGE010000832">
    <property type="protein sequence ID" value="CAI2359591.1"/>
    <property type="molecule type" value="Genomic_DNA"/>
</dbReference>
<gene>
    <name evidence="1" type="ORF">ECRASSUSDP1_LOCUS883</name>
</gene>
<comment type="caution">
    <text evidence="1">The sequence shown here is derived from an EMBL/GenBank/DDBJ whole genome shotgun (WGS) entry which is preliminary data.</text>
</comment>
<accession>A0AAD1U3L8</accession>
<protein>
    <submittedName>
        <fullName evidence="1">Uncharacterized protein</fullName>
    </submittedName>
</protein>
<evidence type="ECO:0000313" key="1">
    <source>
        <dbReference type="EMBL" id="CAI2359591.1"/>
    </source>
</evidence>
<evidence type="ECO:0000313" key="2">
    <source>
        <dbReference type="Proteomes" id="UP001295684"/>
    </source>
</evidence>
<keyword evidence="2" id="KW-1185">Reference proteome</keyword>
<name>A0AAD1U3L8_EUPCR</name>
<proteinExistence type="predicted"/>
<dbReference type="Proteomes" id="UP001295684">
    <property type="component" value="Unassembled WGS sequence"/>
</dbReference>
<reference evidence="1" key="1">
    <citation type="submission" date="2023-07" db="EMBL/GenBank/DDBJ databases">
        <authorList>
            <consortium name="AG Swart"/>
            <person name="Singh M."/>
            <person name="Singh A."/>
            <person name="Seah K."/>
            <person name="Emmerich C."/>
        </authorList>
    </citation>
    <scope>NUCLEOTIDE SEQUENCE</scope>
    <source>
        <strain evidence="1">DP1</strain>
    </source>
</reference>
<organism evidence="1 2">
    <name type="scientific">Euplotes crassus</name>
    <dbReference type="NCBI Taxonomy" id="5936"/>
    <lineage>
        <taxon>Eukaryota</taxon>
        <taxon>Sar</taxon>
        <taxon>Alveolata</taxon>
        <taxon>Ciliophora</taxon>
        <taxon>Intramacronucleata</taxon>
        <taxon>Spirotrichea</taxon>
        <taxon>Hypotrichia</taxon>
        <taxon>Euplotida</taxon>
        <taxon>Euplotidae</taxon>
        <taxon>Moneuplotes</taxon>
    </lineage>
</organism>